<dbReference type="Pfam" id="PF00588">
    <property type="entry name" value="SpoU_methylase"/>
    <property type="match status" value="1"/>
</dbReference>
<dbReference type="InterPro" id="IPR004384">
    <property type="entry name" value="RNA_MeTrfase_TrmJ/LasT"/>
</dbReference>
<dbReference type="GO" id="GO:0106339">
    <property type="term" value="F:tRNA (cytidine(32)-2'-O)-methyltransferase activity"/>
    <property type="evidence" value="ECO:0007669"/>
    <property type="project" value="RHEA"/>
</dbReference>
<keyword evidence="5" id="KW-0819">tRNA processing</keyword>
<dbReference type="GO" id="GO:0003723">
    <property type="term" value="F:RNA binding"/>
    <property type="evidence" value="ECO:0007669"/>
    <property type="project" value="InterPro"/>
</dbReference>
<dbReference type="Gene3D" id="3.40.1280.10">
    <property type="match status" value="1"/>
</dbReference>
<dbReference type="InterPro" id="IPR029026">
    <property type="entry name" value="tRNA_m1G_MTases_N"/>
</dbReference>
<protein>
    <recommendedName>
        <fullName evidence="5">tRNA (cytidine/uridine-2'-O-)-methyltransferase TrmJ</fullName>
        <ecNumber evidence="5">2.1.1.200</ecNumber>
    </recommendedName>
    <alternativeName>
        <fullName evidence="5">tRNA (cytidine(32)/uridine(32)-2'-O)-methyltransferase</fullName>
    </alternativeName>
    <alternativeName>
        <fullName evidence="5">tRNA Cm32/Um32 methyltransferase</fullName>
    </alternativeName>
</protein>
<dbReference type="EMBL" id="NFZW01000005">
    <property type="protein sequence ID" value="RFA38089.1"/>
    <property type="molecule type" value="Genomic_DNA"/>
</dbReference>
<dbReference type="PIRSF" id="PIRSF004808">
    <property type="entry name" value="LasT"/>
    <property type="match status" value="1"/>
</dbReference>
<dbReference type="NCBIfam" id="TIGR00050">
    <property type="entry name" value="rRNA_methyl_1"/>
    <property type="match status" value="1"/>
</dbReference>
<dbReference type="FunFam" id="3.40.1280.10:FF:000006">
    <property type="entry name" value="Uncharacterized tRNA/rRNA methyltransferase HI_0380"/>
    <property type="match status" value="1"/>
</dbReference>
<dbReference type="CDD" id="cd18093">
    <property type="entry name" value="SpoU-like_TrmJ"/>
    <property type="match status" value="1"/>
</dbReference>
<comment type="catalytic activity">
    <reaction evidence="5">
        <text>cytidine(32) in tRNA + S-adenosyl-L-methionine = 2'-O-methylcytidine(32) in tRNA + S-adenosyl-L-homocysteine + H(+)</text>
        <dbReference type="Rhea" id="RHEA:42932"/>
        <dbReference type="Rhea" id="RHEA-COMP:10288"/>
        <dbReference type="Rhea" id="RHEA-COMP:10289"/>
        <dbReference type="ChEBI" id="CHEBI:15378"/>
        <dbReference type="ChEBI" id="CHEBI:57856"/>
        <dbReference type="ChEBI" id="CHEBI:59789"/>
        <dbReference type="ChEBI" id="CHEBI:74495"/>
        <dbReference type="ChEBI" id="CHEBI:82748"/>
        <dbReference type="EC" id="2.1.1.200"/>
    </reaction>
</comment>
<gene>
    <name evidence="5" type="primary">trmJ</name>
    <name evidence="7" type="ORF">CAL65_07080</name>
</gene>
<dbReference type="Proteomes" id="UP000256763">
    <property type="component" value="Unassembled WGS sequence"/>
</dbReference>
<dbReference type="OrthoDB" id="9806346at2"/>
<dbReference type="GO" id="GO:0005829">
    <property type="term" value="C:cytosol"/>
    <property type="evidence" value="ECO:0007669"/>
    <property type="project" value="TreeGrafter"/>
</dbReference>
<comment type="similarity">
    <text evidence="1">Belongs to the class IV-like SAM-binding methyltransferase superfamily. RNA methyltransferase TrmH family.</text>
</comment>
<evidence type="ECO:0000256" key="5">
    <source>
        <dbReference type="RuleBase" id="RU362024"/>
    </source>
</evidence>
<accession>A0A3E0X0E0</accession>
<evidence type="ECO:0000256" key="4">
    <source>
        <dbReference type="ARBA" id="ARBA00022691"/>
    </source>
</evidence>
<dbReference type="InterPro" id="IPR029028">
    <property type="entry name" value="Alpha/beta_knot_MTases"/>
</dbReference>
<evidence type="ECO:0000313" key="7">
    <source>
        <dbReference type="EMBL" id="RFA38089.1"/>
    </source>
</evidence>
<proteinExistence type="inferred from homology"/>
<dbReference type="GO" id="GO:0160206">
    <property type="term" value="F:tRNA (cytidine(32)/uridine(32)-2'-O)-methyltransferase activity"/>
    <property type="evidence" value="ECO:0007669"/>
    <property type="project" value="UniProtKB-EC"/>
</dbReference>
<dbReference type="InterPro" id="IPR001537">
    <property type="entry name" value="SpoU_MeTrfase"/>
</dbReference>
<dbReference type="GO" id="GO:0002128">
    <property type="term" value="P:tRNA nucleoside ribose methylation"/>
    <property type="evidence" value="ECO:0007669"/>
    <property type="project" value="TreeGrafter"/>
</dbReference>
<dbReference type="Gene3D" id="1.10.8.590">
    <property type="match status" value="1"/>
</dbReference>
<keyword evidence="5" id="KW-0963">Cytoplasm</keyword>
<organism evidence="7 8">
    <name type="scientific">Alkalilimnicola ehrlichii</name>
    <dbReference type="NCBI Taxonomy" id="351052"/>
    <lineage>
        <taxon>Bacteria</taxon>
        <taxon>Pseudomonadati</taxon>
        <taxon>Pseudomonadota</taxon>
        <taxon>Gammaproteobacteria</taxon>
        <taxon>Chromatiales</taxon>
        <taxon>Ectothiorhodospiraceae</taxon>
        <taxon>Alkalilimnicola</taxon>
    </lineage>
</organism>
<evidence type="ECO:0000313" key="8">
    <source>
        <dbReference type="Proteomes" id="UP000256763"/>
    </source>
</evidence>
<keyword evidence="3 7" id="KW-0808">Transferase</keyword>
<keyword evidence="4 5" id="KW-0949">S-adenosyl-L-methionine</keyword>
<feature type="domain" description="tRNA/rRNA methyltransferase SpoU type" evidence="6">
    <location>
        <begin position="6"/>
        <end position="155"/>
    </location>
</feature>
<dbReference type="PANTHER" id="PTHR42786:SF2">
    <property type="entry name" value="TRNA (CYTIDINE_URIDINE-2'-O-)-METHYLTRANSFERASE TRMJ"/>
    <property type="match status" value="1"/>
</dbReference>
<evidence type="ECO:0000256" key="3">
    <source>
        <dbReference type="ARBA" id="ARBA00022679"/>
    </source>
</evidence>
<keyword evidence="8" id="KW-1185">Reference proteome</keyword>
<evidence type="ECO:0000259" key="6">
    <source>
        <dbReference type="Pfam" id="PF00588"/>
    </source>
</evidence>
<comment type="catalytic activity">
    <reaction evidence="5">
        <text>uridine(32) in tRNA + S-adenosyl-L-methionine = 2'-O-methyluridine(32) in tRNA + S-adenosyl-L-homocysteine + H(+)</text>
        <dbReference type="Rhea" id="RHEA:42936"/>
        <dbReference type="Rhea" id="RHEA-COMP:10107"/>
        <dbReference type="Rhea" id="RHEA-COMP:10290"/>
        <dbReference type="ChEBI" id="CHEBI:15378"/>
        <dbReference type="ChEBI" id="CHEBI:57856"/>
        <dbReference type="ChEBI" id="CHEBI:59789"/>
        <dbReference type="ChEBI" id="CHEBI:65315"/>
        <dbReference type="ChEBI" id="CHEBI:74478"/>
        <dbReference type="EC" id="2.1.1.200"/>
    </reaction>
</comment>
<dbReference type="PANTHER" id="PTHR42786">
    <property type="entry name" value="TRNA/RRNA METHYLTRANSFERASE"/>
    <property type="match status" value="1"/>
</dbReference>
<comment type="caution">
    <text evidence="7">The sequence shown here is derived from an EMBL/GenBank/DDBJ whole genome shotgun (WGS) entry which is preliminary data.</text>
</comment>
<comment type="subcellular location">
    <subcellularLocation>
        <location evidence="5">Cytoplasm</location>
    </subcellularLocation>
</comment>
<sequence>MSLDNICMVMVGTTHPGNIGSAARAMKTMGLTRLRLVDPQQFPSPQAQANAANAGDVLADAQVYPDLDAALADIGLVVGLSARPRRLSSPVLGMRECGEKAVAEAGQHRVALLFGREHSGLTNDELDRCHYLVHIPANPDYSSLNVAAAVQVVAYELRMAALGESGNLRQGVGAPAPAEHLEGLYQHLERVSRDIGFADVRNEEFLMRRLRRLFNRARPDTKEINILRGFLSYIERGWK</sequence>
<evidence type="ECO:0000256" key="2">
    <source>
        <dbReference type="ARBA" id="ARBA00022603"/>
    </source>
</evidence>
<dbReference type="AlphaFoldDB" id="A0A3E0X0E0"/>
<dbReference type="EC" id="2.1.1.200" evidence="5"/>
<name>A0A3E0X0E0_9GAMM</name>
<dbReference type="SUPFAM" id="SSF75217">
    <property type="entry name" value="alpha/beta knot"/>
    <property type="match status" value="1"/>
</dbReference>
<dbReference type="RefSeq" id="WP_116301405.1">
    <property type="nucleotide sequence ID" value="NZ_NFZV01000004.1"/>
</dbReference>
<evidence type="ECO:0000256" key="1">
    <source>
        <dbReference type="ARBA" id="ARBA00007228"/>
    </source>
</evidence>
<comment type="function">
    <text evidence="5">Catalyzes the formation of 2'O-methylated cytidine (Cm32) or 2'O-methylated uridine (Um32) at position 32 in tRNA.</text>
</comment>
<comment type="subunit">
    <text evidence="5">Homodimer.</text>
</comment>
<keyword evidence="2 5" id="KW-0489">Methyltransferase</keyword>
<reference evidence="8" key="1">
    <citation type="submission" date="2017-05" db="EMBL/GenBank/DDBJ databases">
        <authorList>
            <person name="Sharma S."/>
            <person name="Sidhu C."/>
            <person name="Pinnaka A.K."/>
        </authorList>
    </citation>
    <scope>NUCLEOTIDE SEQUENCE [LARGE SCALE GENOMIC DNA]</scope>
    <source>
        <strain evidence="8">AK93</strain>
    </source>
</reference>